<dbReference type="RefSeq" id="WP_131018080.1">
    <property type="nucleotide sequence ID" value="NZ_SIRE01000034.1"/>
</dbReference>
<dbReference type="AlphaFoldDB" id="A0A4Q9DG73"/>
<dbReference type="SUPFAM" id="SSF160755">
    <property type="entry name" value="YugN-like"/>
    <property type="match status" value="1"/>
</dbReference>
<proteinExistence type="predicted"/>
<dbReference type="Gene3D" id="3.30.310.100">
    <property type="entry name" value="YugN-like"/>
    <property type="match status" value="1"/>
</dbReference>
<sequence length="136" mass="15637">MQQLNWNMTNTEKDFASVRHYLDNYGFSLGGNWDYDHGYFDCSLDDGNKVWLRIPFQVTYGALDGDTDATDAVIQLGTPFVLKHVYQEGKDPEAHMMDGGLMNQFQEPADKDAPLEDRWVSKAKHVLTELEQSWPF</sequence>
<reference evidence="1 2" key="1">
    <citation type="submission" date="2019-02" db="EMBL/GenBank/DDBJ databases">
        <title>Paenibacillus sp. nov., isolated from surface-sterilized tissue of Thalictrum simplex L.</title>
        <authorList>
            <person name="Tuo L."/>
        </authorList>
    </citation>
    <scope>NUCLEOTIDE SEQUENCE [LARGE SCALE GENOMIC DNA]</scope>
    <source>
        <strain evidence="1 2">N2SHLJ1</strain>
    </source>
</reference>
<dbReference type="Pfam" id="PF08868">
    <property type="entry name" value="YugN"/>
    <property type="match status" value="1"/>
</dbReference>
<organism evidence="1 2">
    <name type="scientific">Paenibacillus thalictri</name>
    <dbReference type="NCBI Taxonomy" id="2527873"/>
    <lineage>
        <taxon>Bacteria</taxon>
        <taxon>Bacillati</taxon>
        <taxon>Bacillota</taxon>
        <taxon>Bacilli</taxon>
        <taxon>Bacillales</taxon>
        <taxon>Paenibacillaceae</taxon>
        <taxon>Paenibacillus</taxon>
    </lineage>
</organism>
<gene>
    <name evidence="1" type="ORF">EYB31_34145</name>
</gene>
<dbReference type="InterPro" id="IPR014967">
    <property type="entry name" value="Uncharacterised_YugN-like"/>
</dbReference>
<evidence type="ECO:0000313" key="2">
    <source>
        <dbReference type="Proteomes" id="UP000293142"/>
    </source>
</evidence>
<name>A0A4Q9DG73_9BACL</name>
<keyword evidence="2" id="KW-1185">Reference proteome</keyword>
<dbReference type="InterPro" id="IPR036491">
    <property type="entry name" value="YugN-like_sf"/>
</dbReference>
<evidence type="ECO:0000313" key="1">
    <source>
        <dbReference type="EMBL" id="TBL70055.1"/>
    </source>
</evidence>
<dbReference type="EMBL" id="SIRE01000034">
    <property type="protein sequence ID" value="TBL70055.1"/>
    <property type="molecule type" value="Genomic_DNA"/>
</dbReference>
<evidence type="ECO:0008006" key="3">
    <source>
        <dbReference type="Google" id="ProtNLM"/>
    </source>
</evidence>
<protein>
    <recommendedName>
        <fullName evidence="3">YugN-like family protein</fullName>
    </recommendedName>
</protein>
<accession>A0A4Q9DG73</accession>
<dbReference type="Proteomes" id="UP000293142">
    <property type="component" value="Unassembled WGS sequence"/>
</dbReference>
<comment type="caution">
    <text evidence="1">The sequence shown here is derived from an EMBL/GenBank/DDBJ whole genome shotgun (WGS) entry which is preliminary data.</text>
</comment>
<dbReference type="OrthoDB" id="2988890at2"/>